<dbReference type="InterPro" id="IPR002347">
    <property type="entry name" value="SDR_fam"/>
</dbReference>
<evidence type="ECO:0000256" key="2">
    <source>
        <dbReference type="ARBA" id="ARBA00022955"/>
    </source>
</evidence>
<dbReference type="Proteomes" id="UP001642483">
    <property type="component" value="Unassembled WGS sequence"/>
</dbReference>
<evidence type="ECO:0000256" key="1">
    <source>
        <dbReference type="ARBA" id="ARBA00006484"/>
    </source>
</evidence>
<evidence type="ECO:0000313" key="6">
    <source>
        <dbReference type="EMBL" id="CAK8694541.1"/>
    </source>
</evidence>
<name>A0ABP0GS25_CLALP</name>
<evidence type="ECO:0008006" key="8">
    <source>
        <dbReference type="Google" id="ProtNLM"/>
    </source>
</evidence>
<sequence length="310" mass="34616">MFLECDCWKYLGLCFCAYLALRVLCPLWSLVNIYFLGSYPNFKKYGSWSVVTGATDGIGLAFAKKLAKFGQNIVLISRSKDKLNAVAEEIQNKFNVKTLVIAADFADPDIYEAIFAELRDLDIGVLINNVGISFEYPEYFLDIPDLPGAIDKMIAVNIRSTVKMTEYVLPGMVSRKSGVILNLSSGAAVKPTPLLSLYSASKQFVDCFSKTLNAEYAKQGVIIQSIVPFYVTTKLSKIRRSSMLVPNPETFVSSTLKTIGKAKRSYGYFAHAIEGTMFSMIPESLYMMASKRLNNSIRIRALKKKNQKKE</sequence>
<keyword evidence="5" id="KW-0472">Membrane</keyword>
<keyword evidence="7" id="KW-1185">Reference proteome</keyword>
<dbReference type="PRINTS" id="PR00081">
    <property type="entry name" value="GDHRDH"/>
</dbReference>
<dbReference type="InterPro" id="IPR051019">
    <property type="entry name" value="VLCFA-Steroid_DH"/>
</dbReference>
<comment type="similarity">
    <text evidence="1 4">Belongs to the short-chain dehydrogenases/reductases (SDR) family.</text>
</comment>
<accession>A0ABP0GS25</accession>
<keyword evidence="2" id="KW-0752">Steroid biosynthesis</keyword>
<dbReference type="Gene3D" id="3.40.50.720">
    <property type="entry name" value="NAD(P)-binding Rossmann-like Domain"/>
    <property type="match status" value="1"/>
</dbReference>
<keyword evidence="3" id="KW-0560">Oxidoreductase</keyword>
<keyword evidence="2" id="KW-0443">Lipid metabolism</keyword>
<evidence type="ECO:0000256" key="5">
    <source>
        <dbReference type="SAM" id="Phobius"/>
    </source>
</evidence>
<feature type="transmembrane region" description="Helical" evidence="5">
    <location>
        <begin position="12"/>
        <end position="35"/>
    </location>
</feature>
<dbReference type="EMBL" id="CAWYQH010000141">
    <property type="protein sequence ID" value="CAK8694541.1"/>
    <property type="molecule type" value="Genomic_DNA"/>
</dbReference>
<comment type="caution">
    <text evidence="6">The sequence shown here is derived from an EMBL/GenBank/DDBJ whole genome shotgun (WGS) entry which is preliminary data.</text>
</comment>
<evidence type="ECO:0000256" key="3">
    <source>
        <dbReference type="ARBA" id="ARBA00023002"/>
    </source>
</evidence>
<dbReference type="PIRSF" id="PIRSF000126">
    <property type="entry name" value="11-beta-HSD1"/>
    <property type="match status" value="1"/>
</dbReference>
<gene>
    <name evidence="6" type="ORF">CVLEPA_LOCUS27905</name>
</gene>
<reference evidence="6 7" key="1">
    <citation type="submission" date="2024-02" db="EMBL/GenBank/DDBJ databases">
        <authorList>
            <person name="Daric V."/>
            <person name="Darras S."/>
        </authorList>
    </citation>
    <scope>NUCLEOTIDE SEQUENCE [LARGE SCALE GENOMIC DNA]</scope>
</reference>
<keyword evidence="5" id="KW-1133">Transmembrane helix</keyword>
<proteinExistence type="inferred from homology"/>
<dbReference type="PRINTS" id="PR00080">
    <property type="entry name" value="SDRFAMILY"/>
</dbReference>
<dbReference type="CDD" id="cd05356">
    <property type="entry name" value="17beta-HSD1_like_SDR_c"/>
    <property type="match status" value="1"/>
</dbReference>
<protein>
    <recommendedName>
        <fullName evidence="8">Very-long-chain 3-oxoacyl-CoA reductase</fullName>
    </recommendedName>
</protein>
<dbReference type="PANTHER" id="PTHR43899">
    <property type="entry name" value="RH59310P"/>
    <property type="match status" value="1"/>
</dbReference>
<dbReference type="PANTHER" id="PTHR43899:SF13">
    <property type="entry name" value="RH59310P"/>
    <property type="match status" value="1"/>
</dbReference>
<dbReference type="SUPFAM" id="SSF51735">
    <property type="entry name" value="NAD(P)-binding Rossmann-fold domains"/>
    <property type="match status" value="1"/>
</dbReference>
<evidence type="ECO:0000313" key="7">
    <source>
        <dbReference type="Proteomes" id="UP001642483"/>
    </source>
</evidence>
<dbReference type="Pfam" id="PF00106">
    <property type="entry name" value="adh_short"/>
    <property type="match status" value="1"/>
</dbReference>
<organism evidence="6 7">
    <name type="scientific">Clavelina lepadiformis</name>
    <name type="common">Light-bulb sea squirt</name>
    <name type="synonym">Ascidia lepadiformis</name>
    <dbReference type="NCBI Taxonomy" id="159417"/>
    <lineage>
        <taxon>Eukaryota</taxon>
        <taxon>Metazoa</taxon>
        <taxon>Chordata</taxon>
        <taxon>Tunicata</taxon>
        <taxon>Ascidiacea</taxon>
        <taxon>Aplousobranchia</taxon>
        <taxon>Clavelinidae</taxon>
        <taxon>Clavelina</taxon>
    </lineage>
</organism>
<keyword evidence="2" id="KW-0444">Lipid biosynthesis</keyword>
<dbReference type="InterPro" id="IPR036291">
    <property type="entry name" value="NAD(P)-bd_dom_sf"/>
</dbReference>
<evidence type="ECO:0000256" key="4">
    <source>
        <dbReference type="RuleBase" id="RU000363"/>
    </source>
</evidence>
<keyword evidence="5" id="KW-0812">Transmembrane</keyword>